<dbReference type="InterPro" id="IPR013176">
    <property type="entry name" value="Ccz1"/>
</dbReference>
<feature type="region of interest" description="Disordered" evidence="2">
    <location>
        <begin position="394"/>
        <end position="421"/>
    </location>
</feature>
<dbReference type="OrthoDB" id="240546at2759"/>
<protein>
    <recommendedName>
        <fullName evidence="4">CCZ1/INTU/HSP4 first Longin domain-containing protein</fullName>
    </recommendedName>
</protein>
<evidence type="ECO:0000256" key="2">
    <source>
        <dbReference type="SAM" id="MobiDB-lite"/>
    </source>
</evidence>
<feature type="signal peptide" evidence="3">
    <location>
        <begin position="1"/>
        <end position="24"/>
    </location>
</feature>
<keyword evidence="6" id="KW-1185">Reference proteome</keyword>
<dbReference type="PANTHER" id="PTHR13056:SF0">
    <property type="entry name" value="VACUOLAR FUSION PROTEIN CCZ1 HOMOLOG-RELATED"/>
    <property type="match status" value="1"/>
</dbReference>
<dbReference type="GO" id="GO:0016192">
    <property type="term" value="P:vesicle-mediated transport"/>
    <property type="evidence" value="ECO:0007669"/>
    <property type="project" value="InterPro"/>
</dbReference>
<feature type="compositionally biased region" description="Pro residues" evidence="2">
    <location>
        <begin position="491"/>
        <end position="501"/>
    </location>
</feature>
<dbReference type="AlphaFoldDB" id="A0A4S4M7V0"/>
<feature type="region of interest" description="Disordered" evidence="2">
    <location>
        <begin position="111"/>
        <end position="130"/>
    </location>
</feature>
<reference evidence="5 6" key="1">
    <citation type="submission" date="2019-02" db="EMBL/GenBank/DDBJ databases">
        <title>Genome sequencing of the rare red list fungi Antrodiella citrinella (Flaviporus citrinellus).</title>
        <authorList>
            <person name="Buettner E."/>
            <person name="Kellner H."/>
        </authorList>
    </citation>
    <scope>NUCLEOTIDE SEQUENCE [LARGE SCALE GENOMIC DNA]</scope>
    <source>
        <strain evidence="5 6">DSM 108506</strain>
    </source>
</reference>
<sequence>MTLSMSRIPPALLFLTVFNPTLLPTGEYNEEDEDAEEQAHVLFYTARERAVSRGKILRQVGLAKALINFSGMFNSSTICENVHSQSRRMVMVSPEPDFWIHACVELAKTPRQVTPKRSTPKSKGKEPVGKPEVVYDYHDGSVRDFALRTHILRGYELFKLTHGSFTSILSSLGQQALELQLERFFTVWAWKWDTEEDITFASHLGVPLHPLYHTLTPILDEFTSQLPYSTTSFIFSGSQLVPSASLSVLPCAGTLSGHIATRIPPPPPPIPLSEASSSTATVVPPDLGKDGQSDTVKGSDKSSEANKVPFMNHVSHMSLDMKNIKWGWPGYLTFGKTKPGTPSIPTTSLEEAISSPPASPKLAKLNVEESKDAGHLTPPSVNVDTESLVDAISSDNAHSTQPSSPASRSHASPSPAPGHLSLHDEAAEDNVIAEGTADSAQEAEKLEEGLPEDDAPQNPLGSQQGDGEKAEDDLANDPVPDEEISEQATEPSPPPPPPPQYLPTTVFLEDGDAPASTRKMRVWHATRDHLTLALVVDFDHPREELPTAADYARLLHDVEQAIEAGESKNLEASIPTVTKILEPQDKHVISTGQFTLSSSFTSRSEHFFSGQQILRSDLDAQEVFSRGQNPQHWYISRSGLCGDNMGGRIEGEAYMEIARKESTLTDVDNALAGVVRRFGES</sequence>
<proteinExistence type="inferred from homology"/>
<comment type="similarity">
    <text evidence="1">Belongs to the CCZ1 family.</text>
</comment>
<evidence type="ECO:0000313" key="6">
    <source>
        <dbReference type="Proteomes" id="UP000308730"/>
    </source>
</evidence>
<feature type="compositionally biased region" description="Basic and acidic residues" evidence="2">
    <location>
        <begin position="287"/>
        <end position="304"/>
    </location>
</feature>
<dbReference type="InterPro" id="IPR043987">
    <property type="entry name" value="CCZ1/INTU/HSP4_longin_1"/>
</dbReference>
<feature type="region of interest" description="Disordered" evidence="2">
    <location>
        <begin position="260"/>
        <end position="309"/>
    </location>
</feature>
<evidence type="ECO:0000256" key="3">
    <source>
        <dbReference type="SAM" id="SignalP"/>
    </source>
</evidence>
<feature type="domain" description="CCZ1/INTU/HSP4 first Longin" evidence="4">
    <location>
        <begin position="14"/>
        <end position="163"/>
    </location>
</feature>
<dbReference type="GO" id="GO:0035658">
    <property type="term" value="C:Mon1-Ccz1 complex"/>
    <property type="evidence" value="ECO:0007669"/>
    <property type="project" value="InterPro"/>
</dbReference>
<accession>A0A4S4M7V0</accession>
<dbReference type="Pfam" id="PF19031">
    <property type="entry name" value="Intu_longin_1"/>
    <property type="match status" value="1"/>
</dbReference>
<evidence type="ECO:0000256" key="1">
    <source>
        <dbReference type="ARBA" id="ARBA00005352"/>
    </source>
</evidence>
<feature type="compositionally biased region" description="Low complexity" evidence="2">
    <location>
        <begin position="402"/>
        <end position="413"/>
    </location>
</feature>
<evidence type="ECO:0000259" key="4">
    <source>
        <dbReference type="Pfam" id="PF19031"/>
    </source>
</evidence>
<dbReference type="PANTHER" id="PTHR13056">
    <property type="entry name" value="VACUOLAR FUSION PROTEIN CCZ1 HOMOLOG-RELATED"/>
    <property type="match status" value="1"/>
</dbReference>
<keyword evidence="3" id="KW-0732">Signal</keyword>
<name>A0A4S4M7V0_9APHY</name>
<dbReference type="Proteomes" id="UP000308730">
    <property type="component" value="Unassembled WGS sequence"/>
</dbReference>
<feature type="region of interest" description="Disordered" evidence="2">
    <location>
        <begin position="439"/>
        <end position="507"/>
    </location>
</feature>
<comment type="caution">
    <text evidence="5">The sequence shown here is derived from an EMBL/GenBank/DDBJ whole genome shotgun (WGS) entry which is preliminary data.</text>
</comment>
<gene>
    <name evidence="5" type="ORF">EUX98_g8430</name>
</gene>
<dbReference type="EMBL" id="SGPM01000460">
    <property type="protein sequence ID" value="THH21185.1"/>
    <property type="molecule type" value="Genomic_DNA"/>
</dbReference>
<organism evidence="5 6">
    <name type="scientific">Antrodiella citrinella</name>
    <dbReference type="NCBI Taxonomy" id="2447956"/>
    <lineage>
        <taxon>Eukaryota</taxon>
        <taxon>Fungi</taxon>
        <taxon>Dikarya</taxon>
        <taxon>Basidiomycota</taxon>
        <taxon>Agaricomycotina</taxon>
        <taxon>Agaricomycetes</taxon>
        <taxon>Polyporales</taxon>
        <taxon>Steccherinaceae</taxon>
        <taxon>Antrodiella</taxon>
    </lineage>
</organism>
<feature type="chain" id="PRO_5020321684" description="CCZ1/INTU/HSP4 first Longin domain-containing protein" evidence="3">
    <location>
        <begin position="25"/>
        <end position="681"/>
    </location>
</feature>
<evidence type="ECO:0000313" key="5">
    <source>
        <dbReference type="EMBL" id="THH21185.1"/>
    </source>
</evidence>
<feature type="compositionally biased region" description="Acidic residues" evidence="2">
    <location>
        <begin position="469"/>
        <end position="485"/>
    </location>
</feature>